<dbReference type="GO" id="GO:0006412">
    <property type="term" value="P:translation"/>
    <property type="evidence" value="ECO:0007669"/>
    <property type="project" value="UniProtKB-KW"/>
</dbReference>
<dbReference type="SMART" id="SM00896">
    <property type="entry name" value="FDX-ACB"/>
    <property type="match status" value="1"/>
</dbReference>
<evidence type="ECO:0000313" key="15">
    <source>
        <dbReference type="Proteomes" id="UP000031668"/>
    </source>
</evidence>
<keyword evidence="15" id="KW-1185">Reference proteome</keyword>
<dbReference type="InterPro" id="IPR002319">
    <property type="entry name" value="Phenylalanyl-tRNA_Synthase"/>
</dbReference>
<comment type="similarity">
    <text evidence="2">Belongs to the class-II aminoacyl-tRNA synthetase family.</text>
</comment>
<evidence type="ECO:0000256" key="9">
    <source>
        <dbReference type="ARBA" id="ARBA00023128"/>
    </source>
</evidence>
<evidence type="ECO:0000256" key="11">
    <source>
        <dbReference type="ARBA" id="ARBA00031194"/>
    </source>
</evidence>
<keyword evidence="4 14" id="KW-0436">Ligase</keyword>
<dbReference type="InterPro" id="IPR045864">
    <property type="entry name" value="aa-tRNA-synth_II/BPL/LPL"/>
</dbReference>
<keyword evidence="6" id="KW-0067">ATP-binding</keyword>
<evidence type="ECO:0000256" key="5">
    <source>
        <dbReference type="ARBA" id="ARBA00022741"/>
    </source>
</evidence>
<evidence type="ECO:0000256" key="2">
    <source>
        <dbReference type="ARBA" id="ARBA00008226"/>
    </source>
</evidence>
<dbReference type="AlphaFoldDB" id="A0A0C2MKJ2"/>
<dbReference type="Gene3D" id="3.30.930.10">
    <property type="entry name" value="Bira Bifunctional Protein, Domain 2"/>
    <property type="match status" value="1"/>
</dbReference>
<evidence type="ECO:0000313" key="14">
    <source>
        <dbReference type="EMBL" id="KII67726.1"/>
    </source>
</evidence>
<evidence type="ECO:0000256" key="10">
    <source>
        <dbReference type="ARBA" id="ARBA00023146"/>
    </source>
</evidence>
<comment type="caution">
    <text evidence="14">The sequence shown here is derived from an EMBL/GenBank/DDBJ whole genome shotgun (WGS) entry which is preliminary data.</text>
</comment>
<organism evidence="14 15">
    <name type="scientific">Thelohanellus kitauei</name>
    <name type="common">Myxosporean</name>
    <dbReference type="NCBI Taxonomy" id="669202"/>
    <lineage>
        <taxon>Eukaryota</taxon>
        <taxon>Metazoa</taxon>
        <taxon>Cnidaria</taxon>
        <taxon>Myxozoa</taxon>
        <taxon>Myxosporea</taxon>
        <taxon>Bivalvulida</taxon>
        <taxon>Platysporina</taxon>
        <taxon>Myxobolidae</taxon>
        <taxon>Thelohanellus</taxon>
    </lineage>
</organism>
<evidence type="ECO:0000256" key="6">
    <source>
        <dbReference type="ARBA" id="ARBA00022840"/>
    </source>
</evidence>
<dbReference type="GO" id="GO:0043039">
    <property type="term" value="P:tRNA aminoacylation"/>
    <property type="evidence" value="ECO:0007669"/>
    <property type="project" value="InterPro"/>
</dbReference>
<protein>
    <recommendedName>
        <fullName evidence="3">phenylalanine--tRNA ligase</fullName>
        <ecNumber evidence="3">6.1.1.20</ecNumber>
    </recommendedName>
    <alternativeName>
        <fullName evidence="11">Phenylalanyl-tRNA synthetase</fullName>
    </alternativeName>
</protein>
<keyword evidence="5" id="KW-0547">Nucleotide-binding</keyword>
<dbReference type="FunFam" id="3.30.70.380:FF:000002">
    <property type="entry name" value="phenylalanine--tRNA ligase, mitochondrial"/>
    <property type="match status" value="1"/>
</dbReference>
<proteinExistence type="inferred from homology"/>
<dbReference type="GO" id="GO:0005524">
    <property type="term" value="F:ATP binding"/>
    <property type="evidence" value="ECO:0007669"/>
    <property type="project" value="UniProtKB-KW"/>
</dbReference>
<evidence type="ECO:0000256" key="8">
    <source>
        <dbReference type="ARBA" id="ARBA00022946"/>
    </source>
</evidence>
<keyword evidence="10" id="KW-0030">Aminoacyl-tRNA synthetase</keyword>
<evidence type="ECO:0000256" key="7">
    <source>
        <dbReference type="ARBA" id="ARBA00022917"/>
    </source>
</evidence>
<dbReference type="EMBL" id="JWZT01003119">
    <property type="protein sequence ID" value="KII67726.1"/>
    <property type="molecule type" value="Genomic_DNA"/>
</dbReference>
<reference evidence="14 15" key="1">
    <citation type="journal article" date="2014" name="Genome Biol. Evol.">
        <title>The genome of the myxosporean Thelohanellus kitauei shows adaptations to nutrient acquisition within its fish host.</title>
        <authorList>
            <person name="Yang Y."/>
            <person name="Xiong J."/>
            <person name="Zhou Z."/>
            <person name="Huo F."/>
            <person name="Miao W."/>
            <person name="Ran C."/>
            <person name="Liu Y."/>
            <person name="Zhang J."/>
            <person name="Feng J."/>
            <person name="Wang M."/>
            <person name="Wang M."/>
            <person name="Wang L."/>
            <person name="Yao B."/>
        </authorList>
    </citation>
    <scope>NUCLEOTIDE SEQUENCE [LARGE SCALE GENOMIC DNA]</scope>
    <source>
        <strain evidence="14">Wuqing</strain>
    </source>
</reference>
<evidence type="ECO:0000256" key="4">
    <source>
        <dbReference type="ARBA" id="ARBA00022598"/>
    </source>
</evidence>
<evidence type="ECO:0000256" key="3">
    <source>
        <dbReference type="ARBA" id="ARBA00012814"/>
    </source>
</evidence>
<dbReference type="Gene3D" id="3.30.70.380">
    <property type="entry name" value="Ferrodoxin-fold anticodon-binding domain"/>
    <property type="match status" value="1"/>
</dbReference>
<sequence>MGLDRVTMKKFNIPDIRLLWSQDPRFINQFKTDGWDTIFKPYSKYPKTWKDISFWKNESFSENTLNDMVRSIGGDLIENVCLIDEYTHPETLKVGACYRITYRSMDRNLTDNEVNAIQNEIVKVLQTQYLYDIRS</sequence>
<dbReference type="OrthoDB" id="4457at2759"/>
<dbReference type="EC" id="6.1.1.20" evidence="3"/>
<accession>A0A0C2MKJ2</accession>
<dbReference type="PROSITE" id="PS51447">
    <property type="entry name" value="FDX_ACB"/>
    <property type="match status" value="1"/>
</dbReference>
<dbReference type="GO" id="GO:0005759">
    <property type="term" value="C:mitochondrial matrix"/>
    <property type="evidence" value="ECO:0007669"/>
    <property type="project" value="UniProtKB-SubCell"/>
</dbReference>
<dbReference type="GO" id="GO:0000049">
    <property type="term" value="F:tRNA binding"/>
    <property type="evidence" value="ECO:0007669"/>
    <property type="project" value="InterPro"/>
</dbReference>
<dbReference type="SUPFAM" id="SSF54991">
    <property type="entry name" value="Anticodon-binding domain of PheRS"/>
    <property type="match status" value="1"/>
</dbReference>
<gene>
    <name evidence="14" type="ORF">RF11_01772</name>
</gene>
<keyword evidence="9" id="KW-0496">Mitochondrion</keyword>
<keyword evidence="7" id="KW-0648">Protein biosynthesis</keyword>
<evidence type="ECO:0000259" key="13">
    <source>
        <dbReference type="PROSITE" id="PS51447"/>
    </source>
</evidence>
<dbReference type="SUPFAM" id="SSF55681">
    <property type="entry name" value="Class II aaRS and biotin synthetases"/>
    <property type="match status" value="1"/>
</dbReference>
<dbReference type="InterPro" id="IPR036690">
    <property type="entry name" value="Fdx_antiC-bd_sf"/>
</dbReference>
<evidence type="ECO:0000256" key="1">
    <source>
        <dbReference type="ARBA" id="ARBA00004305"/>
    </source>
</evidence>
<dbReference type="Pfam" id="PF03147">
    <property type="entry name" value="FDX-ACB"/>
    <property type="match status" value="1"/>
</dbReference>
<dbReference type="GO" id="GO:0004826">
    <property type="term" value="F:phenylalanine-tRNA ligase activity"/>
    <property type="evidence" value="ECO:0007669"/>
    <property type="project" value="UniProtKB-EC"/>
</dbReference>
<dbReference type="InterPro" id="IPR005121">
    <property type="entry name" value="Fdx_antiC-bd"/>
</dbReference>
<feature type="domain" description="FDX-ACB" evidence="13">
    <location>
        <begin position="43"/>
        <end position="134"/>
    </location>
</feature>
<dbReference type="Proteomes" id="UP000031668">
    <property type="component" value="Unassembled WGS sequence"/>
</dbReference>
<comment type="subcellular location">
    <subcellularLocation>
        <location evidence="1">Mitochondrion matrix</location>
    </subcellularLocation>
</comment>
<keyword evidence="8" id="KW-0809">Transit peptide</keyword>
<dbReference type="Pfam" id="PF01409">
    <property type="entry name" value="tRNA-synt_2d"/>
    <property type="match status" value="1"/>
</dbReference>
<name>A0A0C2MKJ2_THEKT</name>
<evidence type="ECO:0000256" key="12">
    <source>
        <dbReference type="ARBA" id="ARBA00049255"/>
    </source>
</evidence>
<comment type="catalytic activity">
    <reaction evidence="12">
        <text>tRNA(Phe) + L-phenylalanine + ATP = L-phenylalanyl-tRNA(Phe) + AMP + diphosphate + H(+)</text>
        <dbReference type="Rhea" id="RHEA:19413"/>
        <dbReference type="Rhea" id="RHEA-COMP:9668"/>
        <dbReference type="Rhea" id="RHEA-COMP:9699"/>
        <dbReference type="ChEBI" id="CHEBI:15378"/>
        <dbReference type="ChEBI" id="CHEBI:30616"/>
        <dbReference type="ChEBI" id="CHEBI:33019"/>
        <dbReference type="ChEBI" id="CHEBI:58095"/>
        <dbReference type="ChEBI" id="CHEBI:78442"/>
        <dbReference type="ChEBI" id="CHEBI:78531"/>
        <dbReference type="ChEBI" id="CHEBI:456215"/>
        <dbReference type="EC" id="6.1.1.20"/>
    </reaction>
</comment>